<dbReference type="OrthoDB" id="187628at2"/>
<evidence type="ECO:0000256" key="1">
    <source>
        <dbReference type="SAM" id="MobiDB-lite"/>
    </source>
</evidence>
<feature type="transmembrane region" description="Helical" evidence="2">
    <location>
        <begin position="12"/>
        <end position="33"/>
    </location>
</feature>
<keyword evidence="2" id="KW-0472">Membrane</keyword>
<dbReference type="AlphaFoldDB" id="A0A178IR61"/>
<comment type="caution">
    <text evidence="3">The sequence shown here is derived from an EMBL/GenBank/DDBJ whole genome shotgun (WGS) entry which is preliminary data.</text>
</comment>
<dbReference type="STRING" id="1184151.AW736_26455"/>
<reference evidence="3 4" key="1">
    <citation type="submission" date="2016-01" db="EMBL/GenBank/DDBJ databases">
        <title>High potential of lignocellulose degradation of a new Verrucomicrobia species.</title>
        <authorList>
            <person name="Wang Y."/>
            <person name="Shi Y."/>
            <person name="Qiu Z."/>
            <person name="Liu S."/>
            <person name="Yang H."/>
        </authorList>
    </citation>
    <scope>NUCLEOTIDE SEQUENCE [LARGE SCALE GENOMIC DNA]</scope>
    <source>
        <strain evidence="3 4">TSB47</strain>
    </source>
</reference>
<dbReference type="EMBL" id="LRRQ01000003">
    <property type="protein sequence ID" value="OAM91925.1"/>
    <property type="molecule type" value="Genomic_DNA"/>
</dbReference>
<dbReference type="Proteomes" id="UP000078486">
    <property type="component" value="Unassembled WGS sequence"/>
</dbReference>
<feature type="compositionally biased region" description="Basic and acidic residues" evidence="1">
    <location>
        <begin position="348"/>
        <end position="363"/>
    </location>
</feature>
<feature type="region of interest" description="Disordered" evidence="1">
    <location>
        <begin position="348"/>
        <end position="373"/>
    </location>
</feature>
<keyword evidence="2" id="KW-0812">Transmembrane</keyword>
<sequence length="373" mass="41298">MSVFGRVKRLIFKPYFGVLVLVVLFGIIGYRLYNGSTERRRSTSAPAEKAAEAKHRQEEAPNQPVVAKFGASVSKFIAPPEEPRKSNQDEGPPPIPENVKKQLVTEPTPIALYPYRPAPKKERTLQPATYYLPPYRLIRCMLISSPETGNPETPIIAITLEDTVNIDKDGATRVVIPAGVELHGMGNPNPARDSITASGRWTFVWRTNSEQNSMTLSVAGTALTRDYDETRGIWGPDEKKAGIKGHRFQSISESAVKLVLLDAIAAMTRKLKDYNPVINPLTNQTVNQEVPGVKNAALEGVAGGVDRISKLLDDMRKQIDEKGYYVAVLPGKEFYLYTLEPIDLRRSTLPPEEYKSGKEEPAQKSEPQNQSAA</sequence>
<feature type="compositionally biased region" description="Basic and acidic residues" evidence="1">
    <location>
        <begin position="49"/>
        <end position="59"/>
    </location>
</feature>
<evidence type="ECO:0000256" key="2">
    <source>
        <dbReference type="SAM" id="Phobius"/>
    </source>
</evidence>
<feature type="region of interest" description="Disordered" evidence="1">
    <location>
        <begin position="78"/>
        <end position="101"/>
    </location>
</feature>
<gene>
    <name evidence="3" type="ORF">AW736_26455</name>
</gene>
<feature type="region of interest" description="Disordered" evidence="1">
    <location>
        <begin position="38"/>
        <end position="64"/>
    </location>
</feature>
<keyword evidence="2" id="KW-1133">Transmembrane helix</keyword>
<evidence type="ECO:0000313" key="3">
    <source>
        <dbReference type="EMBL" id="OAM91925.1"/>
    </source>
</evidence>
<accession>A0A178IR61</accession>
<organism evidence="3 4">
    <name type="scientific">Termitidicoccus mucosus</name>
    <dbReference type="NCBI Taxonomy" id="1184151"/>
    <lineage>
        <taxon>Bacteria</taxon>
        <taxon>Pseudomonadati</taxon>
        <taxon>Verrucomicrobiota</taxon>
        <taxon>Opitutia</taxon>
        <taxon>Opitutales</taxon>
        <taxon>Opitutaceae</taxon>
        <taxon>Termitidicoccus</taxon>
    </lineage>
</organism>
<keyword evidence="4" id="KW-1185">Reference proteome</keyword>
<proteinExistence type="predicted"/>
<evidence type="ECO:0000313" key="4">
    <source>
        <dbReference type="Proteomes" id="UP000078486"/>
    </source>
</evidence>
<name>A0A178IR61_9BACT</name>
<protein>
    <submittedName>
        <fullName evidence="3">Uncharacterized protein</fullName>
    </submittedName>
</protein>